<dbReference type="AlphaFoldDB" id="A0A1I8GSR1"/>
<protein>
    <submittedName>
        <fullName evidence="2">Sulfotransfer_1 domain-containing protein</fullName>
    </submittedName>
</protein>
<proteinExistence type="predicted"/>
<organism evidence="1 2">
    <name type="scientific">Macrostomum lignano</name>
    <dbReference type="NCBI Taxonomy" id="282301"/>
    <lineage>
        <taxon>Eukaryota</taxon>
        <taxon>Metazoa</taxon>
        <taxon>Spiralia</taxon>
        <taxon>Lophotrochozoa</taxon>
        <taxon>Platyhelminthes</taxon>
        <taxon>Rhabditophora</taxon>
        <taxon>Macrostomorpha</taxon>
        <taxon>Macrostomida</taxon>
        <taxon>Macrostomidae</taxon>
        <taxon>Macrostomum</taxon>
    </lineage>
</organism>
<keyword evidence="1" id="KW-1185">Reference proteome</keyword>
<dbReference type="PANTHER" id="PTHR48419:SF1">
    <property type="entry name" value="SULFOTRANSFERASE DOMAIN-CONTAINING PROTEIN"/>
    <property type="match status" value="1"/>
</dbReference>
<dbReference type="InterPro" id="IPR027417">
    <property type="entry name" value="P-loop_NTPase"/>
</dbReference>
<dbReference type="WBParaSite" id="maker-uti_cns_0002966-snap-gene-0.4-mRNA-1">
    <property type="protein sequence ID" value="maker-uti_cns_0002966-snap-gene-0.4-mRNA-1"/>
    <property type="gene ID" value="maker-uti_cns_0002966-snap-gene-0.4"/>
</dbReference>
<evidence type="ECO:0000313" key="1">
    <source>
        <dbReference type="Proteomes" id="UP000095280"/>
    </source>
</evidence>
<dbReference type="Pfam" id="PF19798">
    <property type="entry name" value="Sulfotransfer_5"/>
    <property type="match status" value="1"/>
</dbReference>
<dbReference type="SUPFAM" id="SSF52540">
    <property type="entry name" value="P-loop containing nucleoside triphosphate hydrolases"/>
    <property type="match status" value="1"/>
</dbReference>
<reference evidence="2" key="1">
    <citation type="submission" date="2016-11" db="UniProtKB">
        <authorList>
            <consortium name="WormBaseParasite"/>
        </authorList>
    </citation>
    <scope>IDENTIFICATION</scope>
</reference>
<evidence type="ECO:0000313" key="2">
    <source>
        <dbReference type="WBParaSite" id="maker-uti_cns_0002966-snap-gene-0.4-mRNA-1"/>
    </source>
</evidence>
<dbReference type="Proteomes" id="UP000095280">
    <property type="component" value="Unplaced"/>
</dbReference>
<accession>A0A1I8GSR1</accession>
<dbReference type="PANTHER" id="PTHR48419">
    <property type="entry name" value="SULFOTRANSFERASE DOMAIN-CONTAINING PROTEIN"/>
    <property type="match status" value="1"/>
</dbReference>
<name>A0A1I8GSR1_9PLAT</name>
<sequence length="330" mass="38005">VMPLRTTVSSSTARQISQPCVPVGSLRNLRLKADTSILLLMNESRSFSRKFSRKIRHEKMASTSNVGKPTMLWAVPRSISTAFFRAMENHPNTRVYLEPYSKAYYFGPERVSSRYADQPVQEECTFLSVKNTLESAGSASPDKQVFVKDMAYYLYGNKYEPKELLPSGYRHTFLVRDPHKTVKSLYKMSINTQLTGWDSFDEHEIGFKELWSLYELIQTIEDEPPIVIDADDLLQQPEDYFKAYCSRIGLPYEPSMLKWDAARDSIAAKDEWAGWFEGVLGTTSFVKPLARKRQPSIDLPDYVMLSIERNLPYYHNFLAVKTRLEDIAED</sequence>
<dbReference type="Gene3D" id="3.40.50.300">
    <property type="entry name" value="P-loop containing nucleotide triphosphate hydrolases"/>
    <property type="match status" value="1"/>
</dbReference>
<dbReference type="InterPro" id="IPR053226">
    <property type="entry name" value="Pyrrolopyrazine_biosynth_F"/>
</dbReference>